<dbReference type="OrthoDB" id="3208379at2759"/>
<dbReference type="HOGENOM" id="CLU_030590_0_0_1"/>
<proteinExistence type="predicted"/>
<dbReference type="AlphaFoldDB" id="A0A0C3S9F4"/>
<accession>A0A0C3S9F4</accession>
<keyword evidence="3" id="KW-1185">Reference proteome</keyword>
<evidence type="ECO:0000256" key="1">
    <source>
        <dbReference type="SAM" id="Phobius"/>
    </source>
</evidence>
<reference evidence="2 3" key="1">
    <citation type="journal article" date="2014" name="PLoS Genet.">
        <title>Analysis of the Phlebiopsis gigantea genome, transcriptome and secretome provides insight into its pioneer colonization strategies of wood.</title>
        <authorList>
            <person name="Hori C."/>
            <person name="Ishida T."/>
            <person name="Igarashi K."/>
            <person name="Samejima M."/>
            <person name="Suzuki H."/>
            <person name="Master E."/>
            <person name="Ferreira P."/>
            <person name="Ruiz-Duenas F.J."/>
            <person name="Held B."/>
            <person name="Canessa P."/>
            <person name="Larrondo L.F."/>
            <person name="Schmoll M."/>
            <person name="Druzhinina I.S."/>
            <person name="Kubicek C.P."/>
            <person name="Gaskell J.A."/>
            <person name="Kersten P."/>
            <person name="St John F."/>
            <person name="Glasner J."/>
            <person name="Sabat G."/>
            <person name="Splinter BonDurant S."/>
            <person name="Syed K."/>
            <person name="Yadav J."/>
            <person name="Mgbeahuruike A.C."/>
            <person name="Kovalchuk A."/>
            <person name="Asiegbu F.O."/>
            <person name="Lackner G."/>
            <person name="Hoffmeister D."/>
            <person name="Rencoret J."/>
            <person name="Gutierrez A."/>
            <person name="Sun H."/>
            <person name="Lindquist E."/>
            <person name="Barry K."/>
            <person name="Riley R."/>
            <person name="Grigoriev I.V."/>
            <person name="Henrissat B."/>
            <person name="Kues U."/>
            <person name="Berka R.M."/>
            <person name="Martinez A.T."/>
            <person name="Covert S.F."/>
            <person name="Blanchette R.A."/>
            <person name="Cullen D."/>
        </authorList>
    </citation>
    <scope>NUCLEOTIDE SEQUENCE [LARGE SCALE GENOMIC DNA]</scope>
    <source>
        <strain evidence="2 3">11061_1 CR5-6</strain>
    </source>
</reference>
<gene>
    <name evidence="2" type="ORF">PHLGIDRAFT_469121</name>
</gene>
<keyword evidence="1" id="KW-1133">Transmembrane helix</keyword>
<sequence>MADIFQPETFAQLNAALPKMTRQLNQVPIHLSTKHVIVIEELAHKDGPTIYTLDYENCRYMRLVETDGVQQVQVEERTEKFWSALEAYPMHLQSIPMDIEVDFLGALSFGASERILEWNETSFPFTDEQTRRLVQIYRELKTAWDKGAAVAPALSWHIARTMTQIEQARQKAKFGTPDFRLYRDVVAEDVGWKVKLADACLLFVLFGAHRMYRARLQGARVKGAVYLADFRELLKNFLAEWSDSNLLATVFVGANIAFLAVPDITSLQQTASLASTVFSVLSVATGVYHTWQHRAKVDANYEEACNYMSRFQSRDAGGGRDGDLALTACALAVPLVALLYAVASFAVALGTFCVQNTGAHARVLLAVVLGVLGAAGLGTVLFFWHVWRGPRTEEVGEEDVLDVVAYGWRTRARKLRVQVGAVVGGWTRVAKRTFMPTREDDSGSQKV</sequence>
<evidence type="ECO:0000313" key="2">
    <source>
        <dbReference type="EMBL" id="KIP06155.1"/>
    </source>
</evidence>
<keyword evidence="1" id="KW-0472">Membrane</keyword>
<name>A0A0C3S9F4_PHLG1</name>
<dbReference type="Proteomes" id="UP000053257">
    <property type="component" value="Unassembled WGS sequence"/>
</dbReference>
<protein>
    <submittedName>
        <fullName evidence="2">Uncharacterized protein</fullName>
    </submittedName>
</protein>
<keyword evidence="1" id="KW-0812">Transmembrane</keyword>
<feature type="transmembrane region" description="Helical" evidence="1">
    <location>
        <begin position="324"/>
        <end position="351"/>
    </location>
</feature>
<evidence type="ECO:0000313" key="3">
    <source>
        <dbReference type="Proteomes" id="UP000053257"/>
    </source>
</evidence>
<feature type="transmembrane region" description="Helical" evidence="1">
    <location>
        <begin position="363"/>
        <end position="387"/>
    </location>
</feature>
<dbReference type="STRING" id="745531.A0A0C3S9F4"/>
<organism evidence="2 3">
    <name type="scientific">Phlebiopsis gigantea (strain 11061_1 CR5-6)</name>
    <name type="common">White-rot fungus</name>
    <name type="synonym">Peniophora gigantea</name>
    <dbReference type="NCBI Taxonomy" id="745531"/>
    <lineage>
        <taxon>Eukaryota</taxon>
        <taxon>Fungi</taxon>
        <taxon>Dikarya</taxon>
        <taxon>Basidiomycota</taxon>
        <taxon>Agaricomycotina</taxon>
        <taxon>Agaricomycetes</taxon>
        <taxon>Polyporales</taxon>
        <taxon>Phanerochaetaceae</taxon>
        <taxon>Phlebiopsis</taxon>
    </lineage>
</organism>
<dbReference type="EMBL" id="KN840524">
    <property type="protein sequence ID" value="KIP06155.1"/>
    <property type="molecule type" value="Genomic_DNA"/>
</dbReference>